<evidence type="ECO:0000256" key="15">
    <source>
        <dbReference type="ARBA" id="ARBA00023136"/>
    </source>
</evidence>
<gene>
    <name evidence="20" type="ORF">ACFO0A_08215</name>
</gene>
<feature type="transmembrane region" description="Helical" evidence="19">
    <location>
        <begin position="135"/>
        <end position="157"/>
    </location>
</feature>
<evidence type="ECO:0000256" key="6">
    <source>
        <dbReference type="ARBA" id="ARBA00012487"/>
    </source>
</evidence>
<evidence type="ECO:0000256" key="18">
    <source>
        <dbReference type="RuleBase" id="RU003938"/>
    </source>
</evidence>
<organism evidence="20 21">
    <name type="scientific">Novosphingobium tardum</name>
    <dbReference type="NCBI Taxonomy" id="1538021"/>
    <lineage>
        <taxon>Bacteria</taxon>
        <taxon>Pseudomonadati</taxon>
        <taxon>Pseudomonadota</taxon>
        <taxon>Alphaproteobacteria</taxon>
        <taxon>Sphingomonadales</taxon>
        <taxon>Sphingomonadaceae</taxon>
        <taxon>Novosphingobium</taxon>
    </lineage>
</organism>
<keyword evidence="9" id="KW-0444">Lipid biosynthesis</keyword>
<evidence type="ECO:0000313" key="21">
    <source>
        <dbReference type="Proteomes" id="UP001595828"/>
    </source>
</evidence>
<evidence type="ECO:0000256" key="14">
    <source>
        <dbReference type="ARBA" id="ARBA00023098"/>
    </source>
</evidence>
<evidence type="ECO:0000256" key="8">
    <source>
        <dbReference type="ARBA" id="ARBA00022475"/>
    </source>
</evidence>
<sequence>MAAAEHAAPAAKRSDLPVRAASAAVLLAVAGFAVWSGGLVFELFIAILALVVAGEFARLVWLAVGSTPLRLAALLAGAVYIGWAALALASMPRVLFLAVLGAVICTDTGAYFAGRAIGGPKIAPSISPSKTWAGLGGGMAASALWCAAAVAGLTFAIAGLDGAGRSLDTAGASRDVVLAAAIGAGLAVAAQAGDFFESWLKRRAGVKDSSRLIPGHGGVFDRVDGLLPVAIIVGSVWALGR</sequence>
<evidence type="ECO:0000256" key="9">
    <source>
        <dbReference type="ARBA" id="ARBA00022516"/>
    </source>
</evidence>
<evidence type="ECO:0000256" key="10">
    <source>
        <dbReference type="ARBA" id="ARBA00022679"/>
    </source>
</evidence>
<evidence type="ECO:0000256" key="13">
    <source>
        <dbReference type="ARBA" id="ARBA00022989"/>
    </source>
</evidence>
<keyword evidence="12 18" id="KW-0548">Nucleotidyltransferase</keyword>
<comment type="similarity">
    <text evidence="5 18">Belongs to the CDS family.</text>
</comment>
<protein>
    <recommendedName>
        <fullName evidence="7 18">Phosphatidate cytidylyltransferase</fullName>
        <ecNumber evidence="6 18">2.7.7.41</ecNumber>
    </recommendedName>
</protein>
<keyword evidence="13 19" id="KW-1133">Transmembrane helix</keyword>
<comment type="catalytic activity">
    <reaction evidence="1 18">
        <text>a 1,2-diacyl-sn-glycero-3-phosphate + CTP + H(+) = a CDP-1,2-diacyl-sn-glycerol + diphosphate</text>
        <dbReference type="Rhea" id="RHEA:16229"/>
        <dbReference type="ChEBI" id="CHEBI:15378"/>
        <dbReference type="ChEBI" id="CHEBI:33019"/>
        <dbReference type="ChEBI" id="CHEBI:37563"/>
        <dbReference type="ChEBI" id="CHEBI:58332"/>
        <dbReference type="ChEBI" id="CHEBI:58608"/>
        <dbReference type="EC" id="2.7.7.41"/>
    </reaction>
</comment>
<keyword evidence="11 18" id="KW-0812">Transmembrane</keyword>
<dbReference type="PANTHER" id="PTHR46382:SF1">
    <property type="entry name" value="PHOSPHATIDATE CYTIDYLYLTRANSFERASE"/>
    <property type="match status" value="1"/>
</dbReference>
<keyword evidence="17" id="KW-1208">Phospholipid metabolism</keyword>
<dbReference type="PANTHER" id="PTHR46382">
    <property type="entry name" value="PHOSPHATIDATE CYTIDYLYLTRANSFERASE"/>
    <property type="match status" value="1"/>
</dbReference>
<evidence type="ECO:0000256" key="17">
    <source>
        <dbReference type="ARBA" id="ARBA00023264"/>
    </source>
</evidence>
<comment type="caution">
    <text evidence="20">The sequence shown here is derived from an EMBL/GenBank/DDBJ whole genome shotgun (WGS) entry which is preliminary data.</text>
</comment>
<reference evidence="21" key="1">
    <citation type="journal article" date="2019" name="Int. J. Syst. Evol. Microbiol.">
        <title>The Global Catalogue of Microorganisms (GCM) 10K type strain sequencing project: providing services to taxonomists for standard genome sequencing and annotation.</title>
        <authorList>
            <consortium name="The Broad Institute Genomics Platform"/>
            <consortium name="The Broad Institute Genome Sequencing Center for Infectious Disease"/>
            <person name="Wu L."/>
            <person name="Ma J."/>
        </authorList>
    </citation>
    <scope>NUCLEOTIDE SEQUENCE [LARGE SCALE GENOMIC DNA]</scope>
    <source>
        <strain evidence="21">CGMCC 1.12989</strain>
    </source>
</reference>
<evidence type="ECO:0000256" key="4">
    <source>
        <dbReference type="ARBA" id="ARBA00005189"/>
    </source>
</evidence>
<dbReference type="RefSeq" id="WP_379538526.1">
    <property type="nucleotide sequence ID" value="NZ_JBHSDR010000006.1"/>
</dbReference>
<comment type="pathway">
    <text evidence="3 18">Phospholipid metabolism; CDP-diacylglycerol biosynthesis; CDP-diacylglycerol from sn-glycerol 3-phosphate: step 3/3.</text>
</comment>
<comment type="subcellular location">
    <subcellularLocation>
        <location evidence="2">Cell membrane</location>
        <topology evidence="2">Multi-pass membrane protein</topology>
    </subcellularLocation>
</comment>
<evidence type="ECO:0000256" key="16">
    <source>
        <dbReference type="ARBA" id="ARBA00023209"/>
    </source>
</evidence>
<keyword evidence="16" id="KW-0594">Phospholipid biosynthesis</keyword>
<evidence type="ECO:0000313" key="20">
    <source>
        <dbReference type="EMBL" id="MFC4295037.1"/>
    </source>
</evidence>
<proteinExistence type="inferred from homology"/>
<dbReference type="EC" id="2.7.7.41" evidence="6 18"/>
<keyword evidence="21" id="KW-1185">Reference proteome</keyword>
<evidence type="ECO:0000256" key="19">
    <source>
        <dbReference type="SAM" id="Phobius"/>
    </source>
</evidence>
<name>A0ABV8RNU0_9SPHN</name>
<evidence type="ECO:0000256" key="2">
    <source>
        <dbReference type="ARBA" id="ARBA00004651"/>
    </source>
</evidence>
<evidence type="ECO:0000256" key="11">
    <source>
        <dbReference type="ARBA" id="ARBA00022692"/>
    </source>
</evidence>
<evidence type="ECO:0000256" key="5">
    <source>
        <dbReference type="ARBA" id="ARBA00010185"/>
    </source>
</evidence>
<evidence type="ECO:0000256" key="1">
    <source>
        <dbReference type="ARBA" id="ARBA00001698"/>
    </source>
</evidence>
<keyword evidence="8" id="KW-1003">Cell membrane</keyword>
<keyword evidence="14" id="KW-0443">Lipid metabolism</keyword>
<dbReference type="InterPro" id="IPR000374">
    <property type="entry name" value="PC_trans"/>
</dbReference>
<dbReference type="GO" id="GO:0016779">
    <property type="term" value="F:nucleotidyltransferase activity"/>
    <property type="evidence" value="ECO:0007669"/>
    <property type="project" value="UniProtKB-KW"/>
</dbReference>
<comment type="pathway">
    <text evidence="4">Lipid metabolism.</text>
</comment>
<feature type="transmembrane region" description="Helical" evidence="19">
    <location>
        <begin position="177"/>
        <end position="196"/>
    </location>
</feature>
<evidence type="ECO:0000256" key="3">
    <source>
        <dbReference type="ARBA" id="ARBA00005119"/>
    </source>
</evidence>
<feature type="transmembrane region" description="Helical" evidence="19">
    <location>
        <begin position="71"/>
        <end position="89"/>
    </location>
</feature>
<evidence type="ECO:0000256" key="7">
    <source>
        <dbReference type="ARBA" id="ARBA00019373"/>
    </source>
</evidence>
<dbReference type="EMBL" id="JBHSDR010000006">
    <property type="protein sequence ID" value="MFC4295037.1"/>
    <property type="molecule type" value="Genomic_DNA"/>
</dbReference>
<dbReference type="PROSITE" id="PS01315">
    <property type="entry name" value="CDS"/>
    <property type="match status" value="1"/>
</dbReference>
<evidence type="ECO:0000256" key="12">
    <source>
        <dbReference type="ARBA" id="ARBA00022695"/>
    </source>
</evidence>
<accession>A0ABV8RNU0</accession>
<feature type="transmembrane region" description="Helical" evidence="19">
    <location>
        <begin position="95"/>
        <end position="114"/>
    </location>
</feature>
<dbReference type="Pfam" id="PF01148">
    <property type="entry name" value="CTP_transf_1"/>
    <property type="match status" value="1"/>
</dbReference>
<dbReference type="Proteomes" id="UP001595828">
    <property type="component" value="Unassembled WGS sequence"/>
</dbReference>
<keyword evidence="15 19" id="KW-0472">Membrane</keyword>
<feature type="transmembrane region" description="Helical" evidence="19">
    <location>
        <begin position="20"/>
        <end position="37"/>
    </location>
</feature>
<keyword evidence="10 18" id="KW-0808">Transferase</keyword>